<reference evidence="2" key="3">
    <citation type="submission" date="2021-06" db="EMBL/GenBank/DDBJ databases">
        <title>Genomic Description and Analysis of Intracellular Bacteria, Candidatus Berkiella cookevillensis and Candidatus Berkiella aquae.</title>
        <authorList>
            <person name="Kidane D.T."/>
            <person name="Mehari Y.T."/>
            <person name="Rice F.C."/>
            <person name="Arivett B.A."/>
            <person name="Farone A.L."/>
            <person name="Berk S.G."/>
            <person name="Farone M.B."/>
        </authorList>
    </citation>
    <scope>NUCLEOTIDE SEQUENCE</scope>
    <source>
        <strain evidence="2">CC99</strain>
    </source>
</reference>
<sequence>MNTALKVLNQTEIEQVQGGNLFFYLLELPHIIMGLREFVNYAIGRGINGCENIDESDYITQGFCSLLGTNNE</sequence>
<dbReference type="Proteomes" id="UP000051494">
    <property type="component" value="Unassembled WGS sequence"/>
</dbReference>
<dbReference type="STRING" id="437022.CC99x_00114"/>
<evidence type="ECO:0000313" key="1">
    <source>
        <dbReference type="EMBL" id="KRG19893.1"/>
    </source>
</evidence>
<organism evidence="1">
    <name type="scientific">Candidatus Berkiella cookevillensis</name>
    <dbReference type="NCBI Taxonomy" id="437022"/>
    <lineage>
        <taxon>Bacteria</taxon>
        <taxon>Pseudomonadati</taxon>
        <taxon>Pseudomonadota</taxon>
        <taxon>Gammaproteobacteria</taxon>
        <taxon>Candidatus Berkiellales</taxon>
        <taxon>Candidatus Berkiellaceae</taxon>
        <taxon>Candidatus Berkiella</taxon>
    </lineage>
</organism>
<gene>
    <name evidence="1" type="ORF">CC99x_00114</name>
    <name evidence="2" type="ORF">CC99x_006345</name>
</gene>
<keyword evidence="3" id="KW-1185">Reference proteome</keyword>
<comment type="caution">
    <text evidence="1">The sequence shown here is derived from an EMBL/GenBank/DDBJ whole genome shotgun (WGS) entry which is preliminary data.</text>
</comment>
<accession>A0A0Q9YH12</accession>
<dbReference type="EMBL" id="LKHV01000001">
    <property type="protein sequence ID" value="KRG19893.1"/>
    <property type="molecule type" value="Genomic_DNA"/>
</dbReference>
<dbReference type="RefSeq" id="WP_057622564.1">
    <property type="nucleotide sequence ID" value="NZ_LKHV02000001.1"/>
</dbReference>
<evidence type="ECO:0000313" key="2">
    <source>
        <dbReference type="EMBL" id="MCS5708526.1"/>
    </source>
</evidence>
<evidence type="ECO:0000313" key="3">
    <source>
        <dbReference type="Proteomes" id="UP000051494"/>
    </source>
</evidence>
<proteinExistence type="predicted"/>
<dbReference type="EMBL" id="LKHV02000001">
    <property type="protein sequence ID" value="MCS5708526.1"/>
    <property type="molecule type" value="Genomic_DNA"/>
</dbReference>
<name>A0A0Q9YH12_9GAMM</name>
<reference evidence="1" key="1">
    <citation type="submission" date="2015-09" db="EMBL/GenBank/DDBJ databases">
        <title>Draft Genome Sequences of Two Novel Amoeba-resistant Intranuclear Bacteria, Candidatus Berkiella cookevillensis and Candidatus Berkiella aquae.</title>
        <authorList>
            <person name="Mehari Y.T."/>
            <person name="Arivett B.A."/>
            <person name="Farone A.L."/>
            <person name="Gunderson J.H."/>
            <person name="Farone M.B."/>
        </authorList>
    </citation>
    <scope>NUCLEOTIDE SEQUENCE [LARGE SCALE GENOMIC DNA]</scope>
    <source>
        <strain evidence="1">CC99</strain>
    </source>
</reference>
<reference evidence="2" key="2">
    <citation type="journal article" date="2016" name="Genome Announc.">
        <title>Draft Genome Sequences of Two Novel Amoeba-Resistant Intranuclear Bacteria, 'Candidatus Berkiella cookevillensis' and 'Candidatus Berkiella aquae'.</title>
        <authorList>
            <person name="Mehari Y.T."/>
            <person name="Arivett B.A."/>
            <person name="Farone A.L."/>
            <person name="Gunderson J.H."/>
            <person name="Farone M.B."/>
        </authorList>
    </citation>
    <scope>NUCLEOTIDE SEQUENCE</scope>
    <source>
        <strain evidence="2">CC99</strain>
    </source>
</reference>
<dbReference type="AlphaFoldDB" id="A0A0Q9YH12"/>
<protein>
    <submittedName>
        <fullName evidence="1">Uncharacterized protein</fullName>
    </submittedName>
</protein>